<comment type="caution">
    <text evidence="1">The sequence shown here is derived from an EMBL/GenBank/DDBJ whole genome shotgun (WGS) entry which is preliminary data.</text>
</comment>
<name>A0ACC0N7I7_RHOML</name>
<gene>
    <name evidence="1" type="ORF">RHMOL_Rhmol06G0003000</name>
</gene>
<reference evidence="1" key="1">
    <citation type="submission" date="2022-02" db="EMBL/GenBank/DDBJ databases">
        <title>Plant Genome Project.</title>
        <authorList>
            <person name="Zhang R.-G."/>
        </authorList>
    </citation>
    <scope>NUCLEOTIDE SEQUENCE</scope>
    <source>
        <strain evidence="1">AT1</strain>
    </source>
</reference>
<dbReference type="EMBL" id="CM046393">
    <property type="protein sequence ID" value="KAI8549135.1"/>
    <property type="molecule type" value="Genomic_DNA"/>
</dbReference>
<protein>
    <submittedName>
        <fullName evidence="1">Uncharacterized protein</fullName>
    </submittedName>
</protein>
<dbReference type="Proteomes" id="UP001062846">
    <property type="component" value="Chromosome 6"/>
</dbReference>
<sequence>MRAARATELEEAMQEGYNRGWDAAGVEYKKQVREIENELYRDRFLDGLRFGHEALLQKLTLPEDSALRALPEAPPKELAMPEEEDEQVQNPEAGIPSEGRTTAPADSVTQAPVSQDT</sequence>
<accession>A0ACC0N7I7</accession>
<proteinExistence type="predicted"/>
<evidence type="ECO:0000313" key="2">
    <source>
        <dbReference type="Proteomes" id="UP001062846"/>
    </source>
</evidence>
<keyword evidence="2" id="KW-1185">Reference proteome</keyword>
<organism evidence="1 2">
    <name type="scientific">Rhododendron molle</name>
    <name type="common">Chinese azalea</name>
    <name type="synonym">Azalea mollis</name>
    <dbReference type="NCBI Taxonomy" id="49168"/>
    <lineage>
        <taxon>Eukaryota</taxon>
        <taxon>Viridiplantae</taxon>
        <taxon>Streptophyta</taxon>
        <taxon>Embryophyta</taxon>
        <taxon>Tracheophyta</taxon>
        <taxon>Spermatophyta</taxon>
        <taxon>Magnoliopsida</taxon>
        <taxon>eudicotyledons</taxon>
        <taxon>Gunneridae</taxon>
        <taxon>Pentapetalae</taxon>
        <taxon>asterids</taxon>
        <taxon>Ericales</taxon>
        <taxon>Ericaceae</taxon>
        <taxon>Ericoideae</taxon>
        <taxon>Rhodoreae</taxon>
        <taxon>Rhododendron</taxon>
    </lineage>
</organism>
<evidence type="ECO:0000313" key="1">
    <source>
        <dbReference type="EMBL" id="KAI8549135.1"/>
    </source>
</evidence>